<keyword evidence="1" id="KW-1133">Transmembrane helix</keyword>
<dbReference type="EMBL" id="CP046509">
    <property type="protein sequence ID" value="QGU89552.1"/>
    <property type="molecule type" value="Genomic_DNA"/>
</dbReference>
<name>A0A6I6EY31_9GAMM</name>
<evidence type="ECO:0000313" key="2">
    <source>
        <dbReference type="EMBL" id="QGU89552.1"/>
    </source>
</evidence>
<dbReference type="Pfam" id="PF10840">
    <property type="entry name" value="DUF2645"/>
    <property type="match status" value="1"/>
</dbReference>
<feature type="transmembrane region" description="Helical" evidence="1">
    <location>
        <begin position="12"/>
        <end position="32"/>
    </location>
</feature>
<proteinExistence type="predicted"/>
<dbReference type="AlphaFoldDB" id="A0A6I6EY31"/>
<dbReference type="KEGG" id="erwi:GN242_21180"/>
<feature type="transmembrane region" description="Helical" evidence="1">
    <location>
        <begin position="82"/>
        <end position="105"/>
    </location>
</feature>
<reference evidence="2 3" key="1">
    <citation type="submission" date="2019-12" db="EMBL/GenBank/DDBJ databases">
        <title>Erwinia sp. nov., isolated from droppings of birds in the Qinghai-Tiebt plateau of China.</title>
        <authorList>
            <person name="Ge Y."/>
        </authorList>
    </citation>
    <scope>NUCLEOTIDE SEQUENCE [LARGE SCALE GENOMIC DNA]</scope>
    <source>
        <strain evidence="2 3">J780</strain>
    </source>
</reference>
<evidence type="ECO:0000256" key="1">
    <source>
        <dbReference type="SAM" id="Phobius"/>
    </source>
</evidence>
<evidence type="ECO:0000313" key="3">
    <source>
        <dbReference type="Proteomes" id="UP000424752"/>
    </source>
</evidence>
<dbReference type="InterPro" id="IPR022553">
    <property type="entry name" value="DUF2645"/>
</dbReference>
<sequence length="107" mass="12525">MKMYLPLIKALIPYYYIFCLVMIGMGGLPDYLEHIDGIEIKNICELQRAFISDDVRDTTGPITLMMISPFLYLVARYKFKSWLANIALIGLCAYWLWSFYIQYALCM</sequence>
<organism evidence="2 3">
    <name type="scientific">Erwinia sorbitola</name>
    <dbReference type="NCBI Taxonomy" id="2681984"/>
    <lineage>
        <taxon>Bacteria</taxon>
        <taxon>Pseudomonadati</taxon>
        <taxon>Pseudomonadota</taxon>
        <taxon>Gammaproteobacteria</taxon>
        <taxon>Enterobacterales</taxon>
        <taxon>Erwiniaceae</taxon>
        <taxon>Erwinia</taxon>
    </lineage>
</organism>
<feature type="transmembrane region" description="Helical" evidence="1">
    <location>
        <begin position="58"/>
        <end position="75"/>
    </location>
</feature>
<gene>
    <name evidence="2" type="ORF">GN242_21180</name>
</gene>
<keyword evidence="1" id="KW-0812">Transmembrane</keyword>
<protein>
    <submittedName>
        <fullName evidence="2">DUF2645 family protein</fullName>
    </submittedName>
</protein>
<dbReference type="Proteomes" id="UP000424752">
    <property type="component" value="Chromosome"/>
</dbReference>
<accession>A0A6I6EY31</accession>
<keyword evidence="1" id="KW-0472">Membrane</keyword>